<feature type="compositionally biased region" description="Basic residues" evidence="1">
    <location>
        <begin position="1"/>
        <end position="20"/>
    </location>
</feature>
<proteinExistence type="predicted"/>
<dbReference type="EMBL" id="MN739052">
    <property type="protein sequence ID" value="QHS86203.1"/>
    <property type="molecule type" value="Genomic_DNA"/>
</dbReference>
<organism evidence="2">
    <name type="scientific">viral metagenome</name>
    <dbReference type="NCBI Taxonomy" id="1070528"/>
    <lineage>
        <taxon>unclassified sequences</taxon>
        <taxon>metagenomes</taxon>
        <taxon>organismal metagenomes</taxon>
    </lineage>
</organism>
<dbReference type="AlphaFoldDB" id="A0A6C0B405"/>
<evidence type="ECO:0000313" key="2">
    <source>
        <dbReference type="EMBL" id="QHS86203.1"/>
    </source>
</evidence>
<feature type="region of interest" description="Disordered" evidence="1">
    <location>
        <begin position="1"/>
        <end position="30"/>
    </location>
</feature>
<reference evidence="2" key="1">
    <citation type="journal article" date="2020" name="Nature">
        <title>Giant virus diversity and host interactions through global metagenomics.</title>
        <authorList>
            <person name="Schulz F."/>
            <person name="Roux S."/>
            <person name="Paez-Espino D."/>
            <person name="Jungbluth S."/>
            <person name="Walsh D.A."/>
            <person name="Denef V.J."/>
            <person name="McMahon K.D."/>
            <person name="Konstantinidis K.T."/>
            <person name="Eloe-Fadrosh E.A."/>
            <person name="Kyrpides N.C."/>
            <person name="Woyke T."/>
        </authorList>
    </citation>
    <scope>NUCLEOTIDE SEQUENCE</scope>
    <source>
        <strain evidence="2">GVMAG-M-3300009187-29</strain>
    </source>
</reference>
<accession>A0A6C0B405</accession>
<sequence length="96" mass="11009">MIRRTKKRGGSKSYSRKSRGSPKGIPIPQHRVDQILKFEEESEGIIWPDMSAEEKANNALRRKTVLENLRFPRGTSDWSKITSIVVAYHNSLNAKK</sequence>
<name>A0A6C0B405_9ZZZZ</name>
<evidence type="ECO:0000256" key="1">
    <source>
        <dbReference type="SAM" id="MobiDB-lite"/>
    </source>
</evidence>
<protein>
    <submittedName>
        <fullName evidence="2">Uncharacterized protein</fullName>
    </submittedName>
</protein>